<accession>A0A9D4LVN9</accession>
<evidence type="ECO:0000313" key="2">
    <source>
        <dbReference type="Proteomes" id="UP000828390"/>
    </source>
</evidence>
<proteinExistence type="predicted"/>
<name>A0A9D4LVN9_DREPO</name>
<gene>
    <name evidence="1" type="ORF">DPMN_028578</name>
</gene>
<organism evidence="1 2">
    <name type="scientific">Dreissena polymorpha</name>
    <name type="common">Zebra mussel</name>
    <name type="synonym">Mytilus polymorpha</name>
    <dbReference type="NCBI Taxonomy" id="45954"/>
    <lineage>
        <taxon>Eukaryota</taxon>
        <taxon>Metazoa</taxon>
        <taxon>Spiralia</taxon>
        <taxon>Lophotrochozoa</taxon>
        <taxon>Mollusca</taxon>
        <taxon>Bivalvia</taxon>
        <taxon>Autobranchia</taxon>
        <taxon>Heteroconchia</taxon>
        <taxon>Euheterodonta</taxon>
        <taxon>Imparidentia</taxon>
        <taxon>Neoheterodontei</taxon>
        <taxon>Myida</taxon>
        <taxon>Dreissenoidea</taxon>
        <taxon>Dreissenidae</taxon>
        <taxon>Dreissena</taxon>
    </lineage>
</organism>
<reference evidence="1" key="1">
    <citation type="journal article" date="2019" name="bioRxiv">
        <title>The Genome of the Zebra Mussel, Dreissena polymorpha: A Resource for Invasive Species Research.</title>
        <authorList>
            <person name="McCartney M.A."/>
            <person name="Auch B."/>
            <person name="Kono T."/>
            <person name="Mallez S."/>
            <person name="Zhang Y."/>
            <person name="Obille A."/>
            <person name="Becker A."/>
            <person name="Abrahante J.E."/>
            <person name="Garbe J."/>
            <person name="Badalamenti J.P."/>
            <person name="Herman A."/>
            <person name="Mangelson H."/>
            <person name="Liachko I."/>
            <person name="Sullivan S."/>
            <person name="Sone E.D."/>
            <person name="Koren S."/>
            <person name="Silverstein K.A.T."/>
            <person name="Beckman K.B."/>
            <person name="Gohl D.M."/>
        </authorList>
    </citation>
    <scope>NUCLEOTIDE SEQUENCE</scope>
    <source>
        <strain evidence="1">Duluth1</strain>
        <tissue evidence="1">Whole animal</tissue>
    </source>
</reference>
<reference evidence="1" key="2">
    <citation type="submission" date="2020-11" db="EMBL/GenBank/DDBJ databases">
        <authorList>
            <person name="McCartney M.A."/>
            <person name="Auch B."/>
            <person name="Kono T."/>
            <person name="Mallez S."/>
            <person name="Becker A."/>
            <person name="Gohl D.M."/>
            <person name="Silverstein K.A.T."/>
            <person name="Koren S."/>
            <person name="Bechman K.B."/>
            <person name="Herman A."/>
            <person name="Abrahante J.E."/>
            <person name="Garbe J."/>
        </authorList>
    </citation>
    <scope>NUCLEOTIDE SEQUENCE</scope>
    <source>
        <strain evidence="1">Duluth1</strain>
        <tissue evidence="1">Whole animal</tissue>
    </source>
</reference>
<dbReference type="AlphaFoldDB" id="A0A9D4LVN9"/>
<evidence type="ECO:0000313" key="1">
    <source>
        <dbReference type="EMBL" id="KAH3865538.1"/>
    </source>
</evidence>
<sequence>MVPRPSGHLQETKRQFATVLRPSGQLQETQQQCTTVPPDRLTDILRRHQTVSFTVRDDAKDFKTVYDGFRQCPRQSVTVPQTLIPSLTVPETSRLPKTFSDSLLDGLWRCQRLPDSIRRCKTVSQTSNDCTK</sequence>
<dbReference type="Proteomes" id="UP000828390">
    <property type="component" value="Unassembled WGS sequence"/>
</dbReference>
<protein>
    <submittedName>
        <fullName evidence="1">Uncharacterized protein</fullName>
    </submittedName>
</protein>
<keyword evidence="2" id="KW-1185">Reference proteome</keyword>
<dbReference type="EMBL" id="JAIWYP010000002">
    <property type="protein sequence ID" value="KAH3865538.1"/>
    <property type="molecule type" value="Genomic_DNA"/>
</dbReference>
<comment type="caution">
    <text evidence="1">The sequence shown here is derived from an EMBL/GenBank/DDBJ whole genome shotgun (WGS) entry which is preliminary data.</text>
</comment>